<dbReference type="Proteomes" id="UP000249538">
    <property type="component" value="Unassembled WGS sequence"/>
</dbReference>
<dbReference type="InterPro" id="IPR017894">
    <property type="entry name" value="HTH_IS21_transposase_type"/>
</dbReference>
<dbReference type="PROSITE" id="PS50531">
    <property type="entry name" value="HTH_IS21"/>
    <property type="match status" value="1"/>
</dbReference>
<dbReference type="EMBL" id="QKZS01000015">
    <property type="protein sequence ID" value="PZX49471.1"/>
    <property type="molecule type" value="Genomic_DNA"/>
</dbReference>
<dbReference type="AlphaFoldDB" id="A0A2W7QMY1"/>
<evidence type="ECO:0000313" key="3">
    <source>
        <dbReference type="Proteomes" id="UP000249538"/>
    </source>
</evidence>
<accession>A0A2W7QMY1</accession>
<organism evidence="2 3">
    <name type="scientific">Cereibacter changlensis</name>
    <dbReference type="NCBI Taxonomy" id="402884"/>
    <lineage>
        <taxon>Bacteria</taxon>
        <taxon>Pseudomonadati</taxon>
        <taxon>Pseudomonadota</taxon>
        <taxon>Alphaproteobacteria</taxon>
        <taxon>Rhodobacterales</taxon>
        <taxon>Paracoccaceae</taxon>
        <taxon>Cereibacter</taxon>
    </lineage>
</organism>
<gene>
    <name evidence="2" type="ORF">LX76_03798</name>
</gene>
<comment type="caution">
    <text evidence="2">The sequence shown here is derived from an EMBL/GenBank/DDBJ whole genome shotgun (WGS) entry which is preliminary data.</text>
</comment>
<feature type="domain" description="HTH IS21-type" evidence="1">
    <location>
        <begin position="3"/>
        <end position="65"/>
    </location>
</feature>
<name>A0A2W7QMY1_9RHOB</name>
<sequence>MGLLNIIRRMHLRQKLSIREMAKRTGLSRNTVTKHLAAEKVEPKFATPERPSRLDPFAEKLAGWLKTNAGKSRKERQTLKKMHADLVTLGFTGSYNRVAAFAREWRADRQREQQTTGRGTFVPLAFPPRRVRLGKLPKA</sequence>
<protein>
    <recommendedName>
        <fullName evidence="1">HTH IS21-type domain-containing protein</fullName>
    </recommendedName>
</protein>
<evidence type="ECO:0000259" key="1">
    <source>
        <dbReference type="PROSITE" id="PS50531"/>
    </source>
</evidence>
<reference evidence="2 3" key="1">
    <citation type="submission" date="2018-06" db="EMBL/GenBank/DDBJ databases">
        <title>Genomic Encyclopedia of Archaeal and Bacterial Type Strains, Phase II (KMG-II): from individual species to whole genera.</title>
        <authorList>
            <person name="Goeker M."/>
        </authorList>
    </citation>
    <scope>NUCLEOTIDE SEQUENCE [LARGE SCALE GENOMIC DNA]</scope>
    <source>
        <strain evidence="2 3">DSM 18774</strain>
    </source>
</reference>
<proteinExistence type="predicted"/>
<evidence type="ECO:0000313" key="2">
    <source>
        <dbReference type="EMBL" id="PZX49471.1"/>
    </source>
</evidence>